<dbReference type="InterPro" id="IPR019830">
    <property type="entry name" value="Malate_synthase_CS"/>
</dbReference>
<comment type="catalytic activity">
    <reaction evidence="6 7">
        <text>glyoxylate + acetyl-CoA + H2O = (S)-malate + CoA + H(+)</text>
        <dbReference type="Rhea" id="RHEA:18181"/>
        <dbReference type="ChEBI" id="CHEBI:15377"/>
        <dbReference type="ChEBI" id="CHEBI:15378"/>
        <dbReference type="ChEBI" id="CHEBI:15589"/>
        <dbReference type="ChEBI" id="CHEBI:36655"/>
        <dbReference type="ChEBI" id="CHEBI:57287"/>
        <dbReference type="ChEBI" id="CHEBI:57288"/>
        <dbReference type="EC" id="2.3.3.9"/>
    </reaction>
</comment>
<dbReference type="InterPro" id="IPR046363">
    <property type="entry name" value="MS_N_TIM-barrel_dom"/>
</dbReference>
<dbReference type="InterPro" id="IPR044856">
    <property type="entry name" value="Malate_synth_C_sf"/>
</dbReference>
<evidence type="ECO:0000256" key="1">
    <source>
        <dbReference type="ARBA" id="ARBA00006394"/>
    </source>
</evidence>
<evidence type="ECO:0000256" key="7">
    <source>
        <dbReference type="RuleBase" id="RU000555"/>
    </source>
</evidence>
<feature type="domain" description="Malate synthase C-terminal" evidence="11">
    <location>
        <begin position="459"/>
        <end position="571"/>
    </location>
</feature>
<dbReference type="InterPro" id="IPR048356">
    <property type="entry name" value="MS_N"/>
</dbReference>
<comment type="pathway">
    <text evidence="7">Carbohydrate metabolism; glyoxylate cycle; (S)-malate from isocitrate: step 2/2.</text>
</comment>
<evidence type="ECO:0000256" key="5">
    <source>
        <dbReference type="ARBA" id="ARBA00022679"/>
    </source>
</evidence>
<keyword evidence="3 7" id="KW-0329">Glyoxylate bypass</keyword>
<dbReference type="Pfam" id="PF20656">
    <property type="entry name" value="MS_N"/>
    <property type="match status" value="1"/>
</dbReference>
<evidence type="ECO:0000313" key="13">
    <source>
        <dbReference type="Proteomes" id="UP001501803"/>
    </source>
</evidence>
<keyword evidence="13" id="KW-1185">Reference proteome</keyword>
<dbReference type="InterPro" id="IPR001465">
    <property type="entry name" value="Malate_synthase_TIM"/>
</dbReference>
<evidence type="ECO:0000259" key="9">
    <source>
        <dbReference type="Pfam" id="PF01274"/>
    </source>
</evidence>
<dbReference type="PROSITE" id="PS00510">
    <property type="entry name" value="MALATE_SYNTHASE"/>
    <property type="match status" value="1"/>
</dbReference>
<dbReference type="Gene3D" id="1.20.1220.12">
    <property type="entry name" value="Malate synthase, domain III"/>
    <property type="match status" value="1"/>
</dbReference>
<dbReference type="PIRSF" id="PIRSF001363">
    <property type="entry name" value="Malate_synth"/>
    <property type="match status" value="1"/>
</dbReference>
<protein>
    <recommendedName>
        <fullName evidence="2 7">Malate synthase</fullName>
        <ecNumber evidence="2 7">2.3.3.9</ecNumber>
    </recommendedName>
</protein>
<dbReference type="Pfam" id="PF01274">
    <property type="entry name" value="MS_TIM-barrel"/>
    <property type="match status" value="1"/>
</dbReference>
<keyword evidence="4 7" id="KW-0816">Tricarboxylic acid cycle</keyword>
<proteinExistence type="inferred from homology"/>
<feature type="region of interest" description="Disordered" evidence="8">
    <location>
        <begin position="1"/>
        <end position="39"/>
    </location>
</feature>
<dbReference type="PANTHER" id="PTHR42902">
    <property type="entry name" value="MALATE SYNTHASE"/>
    <property type="match status" value="1"/>
</dbReference>
<feature type="compositionally biased region" description="Polar residues" evidence="8">
    <location>
        <begin position="1"/>
        <end position="10"/>
    </location>
</feature>
<feature type="domain" description="Malate synthase TIM barrel" evidence="9">
    <location>
        <begin position="201"/>
        <end position="452"/>
    </location>
</feature>
<evidence type="ECO:0000256" key="2">
    <source>
        <dbReference type="ARBA" id="ARBA00012636"/>
    </source>
</evidence>
<organism evidence="12 13">
    <name type="scientific">Leifsonia kafniensis</name>
    <dbReference type="NCBI Taxonomy" id="475957"/>
    <lineage>
        <taxon>Bacteria</taxon>
        <taxon>Bacillati</taxon>
        <taxon>Actinomycetota</taxon>
        <taxon>Actinomycetes</taxon>
        <taxon>Micrococcales</taxon>
        <taxon>Microbacteriaceae</taxon>
        <taxon>Leifsonia</taxon>
    </lineage>
</organism>
<keyword evidence="5 7" id="KW-0808">Transferase</keyword>
<dbReference type="SUPFAM" id="SSF51645">
    <property type="entry name" value="Malate synthase G"/>
    <property type="match status" value="1"/>
</dbReference>
<dbReference type="InterPro" id="IPR048355">
    <property type="entry name" value="MS_C"/>
</dbReference>
<evidence type="ECO:0000259" key="10">
    <source>
        <dbReference type="Pfam" id="PF20656"/>
    </source>
</evidence>
<dbReference type="InterPro" id="IPR011076">
    <property type="entry name" value="Malate_synth_sf"/>
</dbReference>
<dbReference type="CDD" id="cd00727">
    <property type="entry name" value="malate_synt_A"/>
    <property type="match status" value="1"/>
</dbReference>
<evidence type="ECO:0000313" key="12">
    <source>
        <dbReference type="EMBL" id="GAA3881449.1"/>
    </source>
</evidence>
<dbReference type="NCBIfam" id="TIGR01344">
    <property type="entry name" value="malate_syn_A"/>
    <property type="match status" value="1"/>
</dbReference>
<sequence>MNTTLTTTRGRVSPGSTTDTVSGSTGSTGSARNASARSTSGSPYLEIIGELGERYADILTPAALDFLAELHDRFAGTRHDLLAARLQTGVDAANGRDPHFLGETEHIRSDRAWRVAGAGPGLEDRRVEITGPTDRKMAINALNSGAKVWLADQEDATSPTWANVIEGQITLFDAVRGQLSFDSSDGKSYRVTGGETGVTPTIVMRPRGWHLVEKNIEFVDRAGRRMAASGSLIDFGLYFFHNAQALIDSGTGPYFYLPKLESHREARLWNEIFTFAQERVGIAHGTIRATVLIETIQAAFEMQEILYELREHCAGLNAGRWDYIFSIIKTFRARGRRFVFPDRKQITMAVPFMRDYAELLVATCHQRGAYAIGGMSAFIPNRRDPAVTERALEQVAADKRREAIDGYDGTWVAHPDLIPTAQAEFDRVLGEHPHQLGRTRDWVRVTAAQLLDVASIGGEITEAGVRDNVVIALRYIESWLRGVGAAAIDNLMEDAATAEISRSQIWQWIHDNSVTAEGSRIDTAWVEAVVAEVFAGLPRTPGDRFDDALAVFRTSALEPEFPAFFTVRAYARFL</sequence>
<evidence type="ECO:0000259" key="11">
    <source>
        <dbReference type="Pfam" id="PF20659"/>
    </source>
</evidence>
<dbReference type="EC" id="2.3.3.9" evidence="2 7"/>
<evidence type="ECO:0000256" key="3">
    <source>
        <dbReference type="ARBA" id="ARBA00022435"/>
    </source>
</evidence>
<dbReference type="PANTHER" id="PTHR42902:SF1">
    <property type="entry name" value="MALATE SYNTHASE 1-RELATED"/>
    <property type="match status" value="1"/>
</dbReference>
<dbReference type="Pfam" id="PF20659">
    <property type="entry name" value="MS_C"/>
    <property type="match status" value="1"/>
</dbReference>
<reference evidence="13" key="1">
    <citation type="journal article" date="2019" name="Int. J. Syst. Evol. Microbiol.">
        <title>The Global Catalogue of Microorganisms (GCM) 10K type strain sequencing project: providing services to taxonomists for standard genome sequencing and annotation.</title>
        <authorList>
            <consortium name="The Broad Institute Genomics Platform"/>
            <consortium name="The Broad Institute Genome Sequencing Center for Infectious Disease"/>
            <person name="Wu L."/>
            <person name="Ma J."/>
        </authorList>
    </citation>
    <scope>NUCLEOTIDE SEQUENCE [LARGE SCALE GENOMIC DNA]</scope>
    <source>
        <strain evidence="13">JCM 17021</strain>
    </source>
</reference>
<gene>
    <name evidence="12" type="primary">aceB</name>
    <name evidence="12" type="ORF">GCM10022381_24630</name>
</gene>
<feature type="compositionally biased region" description="Low complexity" evidence="8">
    <location>
        <begin position="13"/>
        <end position="39"/>
    </location>
</feature>
<dbReference type="Gene3D" id="3.20.20.360">
    <property type="entry name" value="Malate synthase, domain 3"/>
    <property type="match status" value="1"/>
</dbReference>
<dbReference type="Proteomes" id="UP001501803">
    <property type="component" value="Unassembled WGS sequence"/>
</dbReference>
<accession>A0ABP7KNU8</accession>
<evidence type="ECO:0000256" key="4">
    <source>
        <dbReference type="ARBA" id="ARBA00022532"/>
    </source>
</evidence>
<comment type="caution">
    <text evidence="12">The sequence shown here is derived from an EMBL/GenBank/DDBJ whole genome shotgun (WGS) entry which is preliminary data.</text>
</comment>
<name>A0ABP7KNU8_9MICO</name>
<comment type="similarity">
    <text evidence="1 7">Belongs to the malate synthase family.</text>
</comment>
<evidence type="ECO:0000256" key="8">
    <source>
        <dbReference type="SAM" id="MobiDB-lite"/>
    </source>
</evidence>
<feature type="domain" description="Malate synthase N-terminal" evidence="10">
    <location>
        <begin position="46"/>
        <end position="106"/>
    </location>
</feature>
<dbReference type="RefSeq" id="WP_345066980.1">
    <property type="nucleotide sequence ID" value="NZ_BAABCN010000007.1"/>
</dbReference>
<dbReference type="InterPro" id="IPR006252">
    <property type="entry name" value="Malate_synthA"/>
</dbReference>
<dbReference type="EMBL" id="BAABCN010000007">
    <property type="protein sequence ID" value="GAA3881449.1"/>
    <property type="molecule type" value="Genomic_DNA"/>
</dbReference>
<evidence type="ECO:0000256" key="6">
    <source>
        <dbReference type="ARBA" id="ARBA00047918"/>
    </source>
</evidence>